<keyword evidence="2" id="KW-1185">Reference proteome</keyword>
<evidence type="ECO:0000313" key="2">
    <source>
        <dbReference type="Proteomes" id="UP001366060"/>
    </source>
</evidence>
<gene>
    <name evidence="1" type="ORF">V6255_06160</name>
</gene>
<dbReference type="RefSeq" id="WP_341627364.1">
    <property type="nucleotide sequence ID" value="NZ_JBAKBA010000010.1"/>
</dbReference>
<reference evidence="1 2" key="1">
    <citation type="submission" date="2024-02" db="EMBL/GenBank/DDBJ databases">
        <title>Bacteria isolated from the canopy kelp, Nereocystis luetkeana.</title>
        <authorList>
            <person name="Pfister C.A."/>
            <person name="Younker I.T."/>
            <person name="Light S.H."/>
        </authorList>
    </citation>
    <scope>NUCLEOTIDE SEQUENCE [LARGE SCALE GENOMIC DNA]</scope>
    <source>
        <strain evidence="1 2">TI.2.07</strain>
    </source>
</reference>
<name>A0ABU9HA94_9GAMM</name>
<dbReference type="EMBL" id="JBAKBA010000010">
    <property type="protein sequence ID" value="MEL0658723.1"/>
    <property type="molecule type" value="Genomic_DNA"/>
</dbReference>
<accession>A0ABU9HA94</accession>
<organism evidence="1 2">
    <name type="scientific">Psychromonas arctica</name>
    <dbReference type="NCBI Taxonomy" id="168275"/>
    <lineage>
        <taxon>Bacteria</taxon>
        <taxon>Pseudomonadati</taxon>
        <taxon>Pseudomonadota</taxon>
        <taxon>Gammaproteobacteria</taxon>
        <taxon>Alteromonadales</taxon>
        <taxon>Psychromonadaceae</taxon>
        <taxon>Psychromonas</taxon>
    </lineage>
</organism>
<sequence>MAIAQLDIRLDENIKAKAEHEMMVVEGSAFDQFVEACDKANNPNTVLLTAAEFTKESLVE</sequence>
<evidence type="ECO:0000313" key="1">
    <source>
        <dbReference type="EMBL" id="MEL0658723.1"/>
    </source>
</evidence>
<protein>
    <submittedName>
        <fullName evidence="1">DUF1778 domain-containing protein</fullName>
    </submittedName>
</protein>
<dbReference type="Proteomes" id="UP001366060">
    <property type="component" value="Unassembled WGS sequence"/>
</dbReference>
<proteinExistence type="predicted"/>
<comment type="caution">
    <text evidence="1">The sequence shown here is derived from an EMBL/GenBank/DDBJ whole genome shotgun (WGS) entry which is preliminary data.</text>
</comment>